<feature type="region of interest" description="Disordered" evidence="1">
    <location>
        <begin position="121"/>
        <end position="142"/>
    </location>
</feature>
<feature type="transmembrane region" description="Helical" evidence="2">
    <location>
        <begin position="33"/>
        <end position="65"/>
    </location>
</feature>
<dbReference type="Proteomes" id="UP001236014">
    <property type="component" value="Chromosome"/>
</dbReference>
<dbReference type="RefSeq" id="WP_285973649.1">
    <property type="nucleotide sequence ID" value="NZ_CP127294.1"/>
</dbReference>
<evidence type="ECO:0008006" key="5">
    <source>
        <dbReference type="Google" id="ProtNLM"/>
    </source>
</evidence>
<proteinExistence type="predicted"/>
<dbReference type="KEGG" id="acab:QRX50_21175"/>
<sequence length="142" mass="14048">MRITGGFGFPLGCAAVVAAAIGADVAGATTHPLYALVPLALVVVAAAAITAPAAAAGIAVVAWAVDSGFVLGREGALVFDTASGRAALVLGAALVVGLLSRLVVTAAVRARRRVHPEPHRFVASVPSPRTAGQRRADHAASA</sequence>
<dbReference type="EMBL" id="CP127294">
    <property type="protein sequence ID" value="WIX83090.1"/>
    <property type="molecule type" value="Genomic_DNA"/>
</dbReference>
<evidence type="ECO:0000313" key="4">
    <source>
        <dbReference type="Proteomes" id="UP001236014"/>
    </source>
</evidence>
<dbReference type="AlphaFoldDB" id="A0A9Y2IMJ5"/>
<reference evidence="3 4" key="1">
    <citation type="submission" date="2023-06" db="EMBL/GenBank/DDBJ databases">
        <authorList>
            <person name="Oyuntsetseg B."/>
            <person name="Kim S.B."/>
        </authorList>
    </citation>
    <scope>NUCLEOTIDE SEQUENCE [LARGE SCALE GENOMIC DNA]</scope>
    <source>
        <strain evidence="3 4">2-15</strain>
    </source>
</reference>
<name>A0A9Y2IMJ5_9PSEU</name>
<keyword evidence="4" id="KW-1185">Reference proteome</keyword>
<evidence type="ECO:0000313" key="3">
    <source>
        <dbReference type="EMBL" id="WIX83090.1"/>
    </source>
</evidence>
<feature type="transmembrane region" description="Helical" evidence="2">
    <location>
        <begin position="6"/>
        <end position="26"/>
    </location>
</feature>
<keyword evidence="2" id="KW-0812">Transmembrane</keyword>
<accession>A0A9Y2IMJ5</accession>
<organism evidence="3 4">
    <name type="scientific">Amycolatopsis carbonis</name>
    <dbReference type="NCBI Taxonomy" id="715471"/>
    <lineage>
        <taxon>Bacteria</taxon>
        <taxon>Bacillati</taxon>
        <taxon>Actinomycetota</taxon>
        <taxon>Actinomycetes</taxon>
        <taxon>Pseudonocardiales</taxon>
        <taxon>Pseudonocardiaceae</taxon>
        <taxon>Amycolatopsis</taxon>
    </lineage>
</organism>
<protein>
    <recommendedName>
        <fullName evidence="5">DUF4118 domain-containing protein</fullName>
    </recommendedName>
</protein>
<keyword evidence="2" id="KW-0472">Membrane</keyword>
<keyword evidence="2" id="KW-1133">Transmembrane helix</keyword>
<evidence type="ECO:0000256" key="2">
    <source>
        <dbReference type="SAM" id="Phobius"/>
    </source>
</evidence>
<gene>
    <name evidence="3" type="ORF">QRX50_21175</name>
</gene>
<feature type="transmembrane region" description="Helical" evidence="2">
    <location>
        <begin position="85"/>
        <end position="104"/>
    </location>
</feature>
<evidence type="ECO:0000256" key="1">
    <source>
        <dbReference type="SAM" id="MobiDB-lite"/>
    </source>
</evidence>